<evidence type="ECO:0000313" key="2">
    <source>
        <dbReference type="Proteomes" id="UP000499080"/>
    </source>
</evidence>
<gene>
    <name evidence="1" type="ORF">AVEN_180_1</name>
</gene>
<dbReference type="AlphaFoldDB" id="A0A4Y2D3Y1"/>
<reference evidence="1 2" key="1">
    <citation type="journal article" date="2019" name="Sci. Rep.">
        <title>Orb-weaving spider Araneus ventricosus genome elucidates the spidroin gene catalogue.</title>
        <authorList>
            <person name="Kono N."/>
            <person name="Nakamura H."/>
            <person name="Ohtoshi R."/>
            <person name="Moran D.A.P."/>
            <person name="Shinohara A."/>
            <person name="Yoshida Y."/>
            <person name="Fujiwara M."/>
            <person name="Mori M."/>
            <person name="Tomita M."/>
            <person name="Arakawa K."/>
        </authorList>
    </citation>
    <scope>NUCLEOTIDE SEQUENCE [LARGE SCALE GENOMIC DNA]</scope>
</reference>
<protein>
    <submittedName>
        <fullName evidence="1">Uncharacterized protein</fullName>
    </submittedName>
</protein>
<organism evidence="1 2">
    <name type="scientific">Araneus ventricosus</name>
    <name type="common">Orbweaver spider</name>
    <name type="synonym">Epeira ventricosa</name>
    <dbReference type="NCBI Taxonomy" id="182803"/>
    <lineage>
        <taxon>Eukaryota</taxon>
        <taxon>Metazoa</taxon>
        <taxon>Ecdysozoa</taxon>
        <taxon>Arthropoda</taxon>
        <taxon>Chelicerata</taxon>
        <taxon>Arachnida</taxon>
        <taxon>Araneae</taxon>
        <taxon>Araneomorphae</taxon>
        <taxon>Entelegynae</taxon>
        <taxon>Araneoidea</taxon>
        <taxon>Araneidae</taxon>
        <taxon>Araneus</taxon>
    </lineage>
</organism>
<evidence type="ECO:0000313" key="1">
    <source>
        <dbReference type="EMBL" id="GBM10807.1"/>
    </source>
</evidence>
<accession>A0A4Y2D3Y1</accession>
<dbReference type="Proteomes" id="UP000499080">
    <property type="component" value="Unassembled WGS sequence"/>
</dbReference>
<dbReference type="PANTHER" id="PTHR38681">
    <property type="entry name" value="RETROVIRUS-RELATED POL POLYPROTEIN FROM TRANSPOSON 412-LIKE PROTEIN-RELATED"/>
    <property type="match status" value="1"/>
</dbReference>
<keyword evidence="2" id="KW-1185">Reference proteome</keyword>
<proteinExistence type="predicted"/>
<sequence length="179" mass="19612">MLPIVLLGLRSALKEDIKATCAQLVYGTTLLLLSDLVTSGSINQTINPTYVASLIQAMMSLNPVSTALPGAPKIYMNTSLKTCSHICLRSDKVNPPLTPPYTGPHLIISRNDKNFIIDLNGKQSSVSIDRAKPAYQLADDTDNSDHTQSEQIIEKTTTALIEAVFLFFKFNLFKNILNS</sequence>
<name>A0A4Y2D3Y1_ARAVE</name>
<comment type="caution">
    <text evidence="1">The sequence shown here is derived from an EMBL/GenBank/DDBJ whole genome shotgun (WGS) entry which is preliminary data.</text>
</comment>
<dbReference type="PANTHER" id="PTHR38681:SF1">
    <property type="entry name" value="RETROVIRUS-RELATED POL POLYPROTEIN FROM TRANSPOSON 412-LIKE PROTEIN"/>
    <property type="match status" value="1"/>
</dbReference>
<dbReference type="EMBL" id="BGPR01000290">
    <property type="protein sequence ID" value="GBM10807.1"/>
    <property type="molecule type" value="Genomic_DNA"/>
</dbReference>